<evidence type="ECO:0000313" key="2">
    <source>
        <dbReference type="Proteomes" id="UP000179270"/>
    </source>
</evidence>
<accession>A0A1F7I7K3</accession>
<comment type="caution">
    <text evidence="1">The sequence shown here is derived from an EMBL/GenBank/DDBJ whole genome shotgun (WGS) entry which is preliminary data.</text>
</comment>
<organism evidence="1 2">
    <name type="scientific">Candidatus Roizmanbacteria bacterium RIFCSPLOWO2_01_FULL_35_13</name>
    <dbReference type="NCBI Taxonomy" id="1802055"/>
    <lineage>
        <taxon>Bacteria</taxon>
        <taxon>Candidatus Roizmaniibacteriota</taxon>
    </lineage>
</organism>
<gene>
    <name evidence="1" type="ORF">A3A74_05125</name>
</gene>
<name>A0A1F7I7K3_9BACT</name>
<proteinExistence type="predicted"/>
<evidence type="ECO:0000313" key="1">
    <source>
        <dbReference type="EMBL" id="OGK39323.1"/>
    </source>
</evidence>
<dbReference type="EMBL" id="MGAF01000052">
    <property type="protein sequence ID" value="OGK39323.1"/>
    <property type="molecule type" value="Genomic_DNA"/>
</dbReference>
<dbReference type="AlphaFoldDB" id="A0A1F7I7K3"/>
<reference evidence="1 2" key="1">
    <citation type="journal article" date="2016" name="Nat. Commun.">
        <title>Thousands of microbial genomes shed light on interconnected biogeochemical processes in an aquifer system.</title>
        <authorList>
            <person name="Anantharaman K."/>
            <person name="Brown C.T."/>
            <person name="Hug L.A."/>
            <person name="Sharon I."/>
            <person name="Castelle C.J."/>
            <person name="Probst A.J."/>
            <person name="Thomas B.C."/>
            <person name="Singh A."/>
            <person name="Wilkins M.J."/>
            <person name="Karaoz U."/>
            <person name="Brodie E.L."/>
            <person name="Williams K.H."/>
            <person name="Hubbard S.S."/>
            <person name="Banfield J.F."/>
        </authorList>
    </citation>
    <scope>NUCLEOTIDE SEQUENCE [LARGE SCALE GENOMIC DNA]</scope>
</reference>
<sequence length="83" mass="9321">MNSFIFEPNPQSVSVTESWLMSKPAIEVKMNQGGKFASEGEILFTGGFNGCQALILRIEELQNQIRGYLSHSHTKRSFSDKII</sequence>
<protein>
    <submittedName>
        <fullName evidence="1">Uncharacterized protein</fullName>
    </submittedName>
</protein>
<dbReference type="Proteomes" id="UP000179270">
    <property type="component" value="Unassembled WGS sequence"/>
</dbReference>